<dbReference type="Gene3D" id="1.10.4080.10">
    <property type="entry name" value="ADP-ribosylation/Crystallin J1"/>
    <property type="match status" value="1"/>
</dbReference>
<dbReference type="GO" id="GO:0016787">
    <property type="term" value="F:hydrolase activity"/>
    <property type="evidence" value="ECO:0007669"/>
    <property type="project" value="UniProtKB-KW"/>
</dbReference>
<keyword evidence="2" id="KW-0378">Hydrolase</keyword>
<comment type="cofactor">
    <cofactor evidence="1">
        <name>Mg(2+)</name>
        <dbReference type="ChEBI" id="CHEBI:18420"/>
    </cofactor>
    <text evidence="1">Binds 2 magnesium ions per subunit.</text>
</comment>
<dbReference type="RefSeq" id="WP_197702883.1">
    <property type="nucleotide sequence ID" value="NZ_LT907782.1"/>
</dbReference>
<gene>
    <name evidence="2" type="ORF">SAMN06296273_2691</name>
</gene>
<protein>
    <submittedName>
        <fullName evidence="2">ADP-ribosylglycohydrolase</fullName>
    </submittedName>
</protein>
<dbReference type="Pfam" id="PF03747">
    <property type="entry name" value="ADP_ribosyl_GH"/>
    <property type="match status" value="1"/>
</dbReference>
<name>A0A285C196_9PROT</name>
<sequence length="115" mass="12643">MNSCSKNTDHRSELSRAQGCFLGQLLGDGLGSLVEFQSPEEPRCSYPNGVRELADGGTWNTIAGQLTDDSEMLLLVRILTERSIYDVEAIIFQGFQRAMKAPWSMGVQGESEVSL</sequence>
<dbReference type="InterPro" id="IPR036705">
    <property type="entry name" value="Ribosyl_crysJ1_sf"/>
</dbReference>
<feature type="binding site" evidence="1">
    <location>
        <position position="67"/>
    </location>
    <ligand>
        <name>Mg(2+)</name>
        <dbReference type="ChEBI" id="CHEBI:18420"/>
        <label>1</label>
    </ligand>
</feature>
<feature type="binding site" evidence="1">
    <location>
        <position position="68"/>
    </location>
    <ligand>
        <name>Mg(2+)</name>
        <dbReference type="ChEBI" id="CHEBI:18420"/>
        <label>1</label>
    </ligand>
</feature>
<keyword evidence="1" id="KW-0460">Magnesium</keyword>
<evidence type="ECO:0000313" key="2">
    <source>
        <dbReference type="EMBL" id="SNX61240.1"/>
    </source>
</evidence>
<keyword evidence="1" id="KW-0479">Metal-binding</keyword>
<dbReference type="InterPro" id="IPR005502">
    <property type="entry name" value="Ribosyl_crysJ1"/>
</dbReference>
<organism evidence="2 3">
    <name type="scientific">Nitrosomonas ureae</name>
    <dbReference type="NCBI Taxonomy" id="44577"/>
    <lineage>
        <taxon>Bacteria</taxon>
        <taxon>Pseudomonadati</taxon>
        <taxon>Pseudomonadota</taxon>
        <taxon>Betaproteobacteria</taxon>
        <taxon>Nitrosomonadales</taxon>
        <taxon>Nitrosomonadaceae</taxon>
        <taxon>Nitrosomonas</taxon>
    </lineage>
</organism>
<dbReference type="Proteomes" id="UP000242498">
    <property type="component" value="Chromosome I"/>
</dbReference>
<dbReference type="AlphaFoldDB" id="A0A285C196"/>
<proteinExistence type="predicted"/>
<dbReference type="GO" id="GO:0046872">
    <property type="term" value="F:metal ion binding"/>
    <property type="evidence" value="ECO:0007669"/>
    <property type="project" value="UniProtKB-KW"/>
</dbReference>
<reference evidence="2 3" key="1">
    <citation type="submission" date="2017-08" db="EMBL/GenBank/DDBJ databases">
        <authorList>
            <person name="de Groot N.N."/>
        </authorList>
    </citation>
    <scope>NUCLEOTIDE SEQUENCE [LARGE SCALE GENOMIC DNA]</scope>
    <source>
        <strain evidence="2 3">Nm15</strain>
    </source>
</reference>
<dbReference type="EMBL" id="LT907782">
    <property type="protein sequence ID" value="SNX61240.1"/>
    <property type="molecule type" value="Genomic_DNA"/>
</dbReference>
<feature type="binding site" evidence="1">
    <location>
        <position position="69"/>
    </location>
    <ligand>
        <name>Mg(2+)</name>
        <dbReference type="ChEBI" id="CHEBI:18420"/>
        <label>1</label>
    </ligand>
</feature>
<dbReference type="SUPFAM" id="SSF101478">
    <property type="entry name" value="ADP-ribosylglycohydrolase"/>
    <property type="match status" value="1"/>
</dbReference>
<accession>A0A285C196</accession>
<evidence type="ECO:0000313" key="3">
    <source>
        <dbReference type="Proteomes" id="UP000242498"/>
    </source>
</evidence>
<evidence type="ECO:0000256" key="1">
    <source>
        <dbReference type="PIRSR" id="PIRSR605502-1"/>
    </source>
</evidence>